<organism evidence="8 9">
    <name type="scientific">Prauserella rugosa</name>
    <dbReference type="NCBI Taxonomy" id="43354"/>
    <lineage>
        <taxon>Bacteria</taxon>
        <taxon>Bacillati</taxon>
        <taxon>Actinomycetota</taxon>
        <taxon>Actinomycetes</taxon>
        <taxon>Pseudonocardiales</taxon>
        <taxon>Pseudonocardiaceae</taxon>
        <taxon>Prauserella</taxon>
    </lineage>
</organism>
<dbReference type="InterPro" id="IPR000064">
    <property type="entry name" value="NLP_P60_dom"/>
</dbReference>
<evidence type="ECO:0000256" key="6">
    <source>
        <dbReference type="SAM" id="SignalP"/>
    </source>
</evidence>
<dbReference type="Pfam" id="PF00877">
    <property type="entry name" value="NLPC_P60"/>
    <property type="match status" value="1"/>
</dbReference>
<feature type="signal peptide" evidence="6">
    <location>
        <begin position="1"/>
        <end position="29"/>
    </location>
</feature>
<dbReference type="Proteomes" id="UP000317303">
    <property type="component" value="Unassembled WGS sequence"/>
</dbReference>
<keyword evidence="2" id="KW-0645">Protease</keyword>
<feature type="domain" description="NlpC/P60" evidence="7">
    <location>
        <begin position="310"/>
        <end position="448"/>
    </location>
</feature>
<keyword evidence="3 8" id="KW-0378">Hydrolase</keyword>
<evidence type="ECO:0000256" key="2">
    <source>
        <dbReference type="ARBA" id="ARBA00022670"/>
    </source>
</evidence>
<dbReference type="GO" id="GO:0008234">
    <property type="term" value="F:cysteine-type peptidase activity"/>
    <property type="evidence" value="ECO:0007669"/>
    <property type="project" value="UniProtKB-KW"/>
</dbReference>
<feature type="chain" id="PRO_5024973630" evidence="6">
    <location>
        <begin position="30"/>
        <end position="448"/>
    </location>
</feature>
<keyword evidence="4" id="KW-0788">Thiol protease</keyword>
<evidence type="ECO:0000256" key="1">
    <source>
        <dbReference type="ARBA" id="ARBA00007074"/>
    </source>
</evidence>
<keyword evidence="6" id="KW-0732">Signal</keyword>
<proteinExistence type="inferred from homology"/>
<feature type="compositionally biased region" description="Low complexity" evidence="5">
    <location>
        <begin position="97"/>
        <end position="116"/>
    </location>
</feature>
<feature type="region of interest" description="Disordered" evidence="5">
    <location>
        <begin position="200"/>
        <end position="307"/>
    </location>
</feature>
<dbReference type="InterPro" id="IPR051794">
    <property type="entry name" value="PG_Endopeptidase_C40"/>
</dbReference>
<comment type="similarity">
    <text evidence="1">Belongs to the peptidase C40 family.</text>
</comment>
<dbReference type="PROSITE" id="PS51935">
    <property type="entry name" value="NLPC_P60"/>
    <property type="match status" value="1"/>
</dbReference>
<reference evidence="8 9" key="1">
    <citation type="submission" date="2019-07" db="EMBL/GenBank/DDBJ databases">
        <title>R&amp;d 2014.</title>
        <authorList>
            <person name="Klenk H.-P."/>
        </authorList>
    </citation>
    <scope>NUCLEOTIDE SEQUENCE [LARGE SCALE GENOMIC DNA]</scope>
    <source>
        <strain evidence="8 9">DSM 43194</strain>
    </source>
</reference>
<feature type="region of interest" description="Disordered" evidence="5">
    <location>
        <begin position="25"/>
        <end position="55"/>
    </location>
</feature>
<feature type="compositionally biased region" description="Basic and acidic residues" evidence="5">
    <location>
        <begin position="43"/>
        <end position="55"/>
    </location>
</feature>
<protein>
    <submittedName>
        <fullName evidence="8">Cell wall-associated NlpC family hydrolase</fullName>
    </submittedName>
</protein>
<dbReference type="InterPro" id="IPR038765">
    <property type="entry name" value="Papain-like_cys_pep_sf"/>
</dbReference>
<gene>
    <name evidence="8" type="ORF">JD82_01027</name>
</gene>
<name>A0A660CA27_9PSEU</name>
<accession>A0A660CA27</accession>
<dbReference type="SUPFAM" id="SSF54001">
    <property type="entry name" value="Cysteine proteinases"/>
    <property type="match status" value="1"/>
</dbReference>
<evidence type="ECO:0000256" key="4">
    <source>
        <dbReference type="ARBA" id="ARBA00022807"/>
    </source>
</evidence>
<evidence type="ECO:0000256" key="5">
    <source>
        <dbReference type="SAM" id="MobiDB-lite"/>
    </source>
</evidence>
<evidence type="ECO:0000259" key="7">
    <source>
        <dbReference type="PROSITE" id="PS51935"/>
    </source>
</evidence>
<dbReference type="AlphaFoldDB" id="A0A660CA27"/>
<dbReference type="GO" id="GO:0006508">
    <property type="term" value="P:proteolysis"/>
    <property type="evidence" value="ECO:0007669"/>
    <property type="project" value="UniProtKB-KW"/>
</dbReference>
<feature type="compositionally biased region" description="Low complexity" evidence="5">
    <location>
        <begin position="272"/>
        <end position="283"/>
    </location>
</feature>
<evidence type="ECO:0000313" key="9">
    <source>
        <dbReference type="Proteomes" id="UP000317303"/>
    </source>
</evidence>
<evidence type="ECO:0000256" key="3">
    <source>
        <dbReference type="ARBA" id="ARBA00022801"/>
    </source>
</evidence>
<evidence type="ECO:0000313" key="8">
    <source>
        <dbReference type="EMBL" id="TWH19204.1"/>
    </source>
</evidence>
<feature type="region of interest" description="Disordered" evidence="5">
    <location>
        <begin position="88"/>
        <end position="116"/>
    </location>
</feature>
<feature type="compositionally biased region" description="Low complexity" evidence="5">
    <location>
        <begin position="204"/>
        <end position="226"/>
    </location>
</feature>
<feature type="compositionally biased region" description="Basic and acidic residues" evidence="5">
    <location>
        <begin position="246"/>
        <end position="267"/>
    </location>
</feature>
<dbReference type="PANTHER" id="PTHR47359:SF3">
    <property type="entry name" value="NLP_P60 DOMAIN-CONTAINING PROTEIN-RELATED"/>
    <property type="match status" value="1"/>
</dbReference>
<dbReference type="Gene3D" id="3.90.1720.10">
    <property type="entry name" value="endopeptidase domain like (from Nostoc punctiforme)"/>
    <property type="match status" value="1"/>
</dbReference>
<feature type="compositionally biased region" description="Low complexity" evidence="5">
    <location>
        <begin position="297"/>
        <end position="307"/>
    </location>
</feature>
<feature type="compositionally biased region" description="Gly residues" evidence="5">
    <location>
        <begin position="284"/>
        <end position="296"/>
    </location>
</feature>
<keyword evidence="9" id="KW-1185">Reference proteome</keyword>
<sequence length="448" mass="46804">MRTRAKGATLATGALVLAAVMAGPGTAVAVPPPPPNPSDSELEAGRAEAGERAGEVGRLTSRLADAEARLTTLRNEVERKMEEANKARVDLERARSAADSAEEAASTANAEAEAASGAIRNVRRSLDRFVAGSYRQGSTVGSLSAYLGASSPKDLLAREQLLGAVSGSEIDALESMRRAQVQKSNKDAAAREALERARAKRAEAAQARTAAEEAQQTAVQARRQQASRTESLEAERSQVEQQLQEARSRVSGLERQRDAYEQWQAEKEAEEAAQAQQAALAASGSGGSGSSGGSSGGAPSSSAPASAPAGATVEAVVQRAMSQLGVQYAWGGGNASGPTYGIRDGGVADAHGDYAKIGFDCSGLMIYAFAGVQALPHYSGYQYEAGRKVPLSQMRRGDMLFWGNGGIHHVAMYLGNGQMIEAPYSGGHVRVVPVRYGDILPYATRLIG</sequence>
<dbReference type="PANTHER" id="PTHR47359">
    <property type="entry name" value="PEPTIDOGLYCAN DL-ENDOPEPTIDASE CWLO"/>
    <property type="match status" value="1"/>
</dbReference>
<comment type="caution">
    <text evidence="8">The sequence shown here is derived from an EMBL/GenBank/DDBJ whole genome shotgun (WGS) entry which is preliminary data.</text>
</comment>
<dbReference type="EMBL" id="VLJV01000001">
    <property type="protein sequence ID" value="TWH19204.1"/>
    <property type="molecule type" value="Genomic_DNA"/>
</dbReference>
<dbReference type="Gene3D" id="1.20.120.330">
    <property type="entry name" value="Nucleotidyltransferases domain 2"/>
    <property type="match status" value="1"/>
</dbReference>